<dbReference type="Proteomes" id="UP000009320">
    <property type="component" value="Unassembled WGS sequence"/>
</dbReference>
<name>I7IW32_9LACO</name>
<sequence length="209" mass="23934">MTIGWNILGILAWLVIVLYLVFIIQNIRKRHIMMIVKDRKRFKWSTTLLDALEVIIFLGAVISMSFLTFFSHPDLQNKSLIDSKVEYESLILSTDKKGSYYVTATSSNNTAPRQSYRWYSNGTKMTVNSNYASISDGTNPLSVAASAIPYSEKELKKADSHYQNAYVAVYTATYKRNWYNGLGLHAGRTATQYYLIRVPDQTFVRQVKK</sequence>
<keyword evidence="1" id="KW-1133">Transmembrane helix</keyword>
<dbReference type="OrthoDB" id="2311501at2"/>
<dbReference type="EMBL" id="CAKE01000025">
    <property type="protein sequence ID" value="CCI82488.1"/>
    <property type="molecule type" value="Genomic_DNA"/>
</dbReference>
<keyword evidence="1" id="KW-0472">Membrane</keyword>
<dbReference type="STRING" id="1423758.FC41_GL001507"/>
<comment type="caution">
    <text evidence="2">The sequence shown here is derived from an EMBL/GenBank/DDBJ whole genome shotgun (WGS) entry which is preliminary data.</text>
</comment>
<protein>
    <submittedName>
        <fullName evidence="2">Uncharacterized protein</fullName>
    </submittedName>
</protein>
<organism evidence="2 3">
    <name type="scientific">Lactobacillus hominis DSM 23910 = CRBIP 24.179</name>
    <dbReference type="NCBI Taxonomy" id="1423758"/>
    <lineage>
        <taxon>Bacteria</taxon>
        <taxon>Bacillati</taxon>
        <taxon>Bacillota</taxon>
        <taxon>Bacilli</taxon>
        <taxon>Lactobacillales</taxon>
        <taxon>Lactobacillaceae</taxon>
        <taxon>Lactobacillus</taxon>
    </lineage>
</organism>
<keyword evidence="3" id="KW-1185">Reference proteome</keyword>
<reference evidence="2 3" key="1">
    <citation type="submission" date="2012-06" db="EMBL/GenBank/DDBJ databases">
        <title>Draft Genome Sequence of Lactobacillus hominis Strain CRBIP 24.179T, isolated from human intestine.</title>
        <authorList>
            <person name="Cousin S."/>
            <person name="Ma L."/>
            <person name="Bizet C."/>
            <person name="Loux V."/>
            <person name="Bouchier C."/>
            <person name="Clermont D."/>
            <person name="Creno S."/>
        </authorList>
    </citation>
    <scope>NUCLEOTIDE SEQUENCE [LARGE SCALE GENOMIC DNA]</scope>
    <source>
        <strain evidence="3">CRBIP 24.179T</strain>
    </source>
</reference>
<evidence type="ECO:0000313" key="2">
    <source>
        <dbReference type="EMBL" id="CCI82488.1"/>
    </source>
</evidence>
<dbReference type="GeneID" id="82847695"/>
<dbReference type="eggNOG" id="ENOG50300NC">
    <property type="taxonomic scope" value="Bacteria"/>
</dbReference>
<evidence type="ECO:0000313" key="3">
    <source>
        <dbReference type="Proteomes" id="UP000009320"/>
    </source>
</evidence>
<proteinExistence type="predicted"/>
<accession>I7IW32</accession>
<dbReference type="NCBIfam" id="NF040508">
    <property type="entry name" value="LVIS_2131_fam"/>
    <property type="match status" value="1"/>
</dbReference>
<dbReference type="InterPro" id="IPR049731">
    <property type="entry name" value="LVIS_2131-like"/>
</dbReference>
<dbReference type="PATRIC" id="fig|1423758.3.peg.1529"/>
<feature type="transmembrane region" description="Helical" evidence="1">
    <location>
        <begin position="6"/>
        <end position="27"/>
    </location>
</feature>
<feature type="transmembrane region" description="Helical" evidence="1">
    <location>
        <begin position="48"/>
        <end position="70"/>
    </location>
</feature>
<dbReference type="AlphaFoldDB" id="I7IW32"/>
<keyword evidence="1" id="KW-0812">Transmembrane</keyword>
<gene>
    <name evidence="2" type="ORF">BN55_05160</name>
</gene>
<dbReference type="RefSeq" id="WP_008471588.1">
    <property type="nucleotide sequence ID" value="NZ_AYZP01000004.1"/>
</dbReference>
<evidence type="ECO:0000256" key="1">
    <source>
        <dbReference type="SAM" id="Phobius"/>
    </source>
</evidence>